<dbReference type="PANTHER" id="PTHR33321:SF12">
    <property type="entry name" value="PLANT BASIC SECRETORY PROTEIN (BSP) FAMILY PROTEIN"/>
    <property type="match status" value="1"/>
</dbReference>
<dbReference type="Proteomes" id="UP001152049">
    <property type="component" value="Unassembled WGS sequence"/>
</dbReference>
<dbReference type="Pfam" id="PF04450">
    <property type="entry name" value="BSP"/>
    <property type="match status" value="1"/>
</dbReference>
<evidence type="ECO:0008006" key="4">
    <source>
        <dbReference type="Google" id="ProtNLM"/>
    </source>
</evidence>
<reference evidence="2" key="1">
    <citation type="submission" date="2022-09" db="EMBL/GenBank/DDBJ databases">
        <title>Fusarium specimens isolated from Avocado Roots.</title>
        <authorList>
            <person name="Stajich J."/>
            <person name="Roper C."/>
            <person name="Heimlech-Rivalta G."/>
        </authorList>
    </citation>
    <scope>NUCLEOTIDE SEQUENCE</scope>
    <source>
        <strain evidence="2">CF00136</strain>
    </source>
</reference>
<comment type="caution">
    <text evidence="2">The sequence shown here is derived from an EMBL/GenBank/DDBJ whole genome shotgun (WGS) entry which is preliminary data.</text>
</comment>
<gene>
    <name evidence="2" type="ORF">NW762_001737</name>
</gene>
<protein>
    <recommendedName>
        <fullName evidence="4">Pathogenesis-related protein NtPRp27</fullName>
    </recommendedName>
</protein>
<feature type="region of interest" description="Disordered" evidence="1">
    <location>
        <begin position="25"/>
        <end position="44"/>
    </location>
</feature>
<dbReference type="OrthoDB" id="891726at2759"/>
<evidence type="ECO:0000313" key="3">
    <source>
        <dbReference type="Proteomes" id="UP001152049"/>
    </source>
</evidence>
<dbReference type="EMBL" id="JAOQAZ010000002">
    <property type="protein sequence ID" value="KAJ4270064.1"/>
    <property type="molecule type" value="Genomic_DNA"/>
</dbReference>
<sequence>MPHLPPVTPAPTAASLFSQAPSAMSPAIQVPTPSGPRNGPDIPGAGKFKVPKLRLELRDLAHPGSAVFLSSINAAECLAKACQHVLALLYESPTCPTTTLPTTRSVTVVLRSMSGVAYTTGSDLDSDHKEIHFSTDYIANIHPVARRTDEINGVLTHELVHCLQYNGHGTCPGGLIEGVADWVRLHCLLSPPHWKRDGNGKWDAGYQNTAYFLDYLEERFGKGTIRRLNEKLRIQRYEEKPFWTELVGRPVEQLWDDYKQKLES</sequence>
<evidence type="ECO:0000313" key="2">
    <source>
        <dbReference type="EMBL" id="KAJ4270064.1"/>
    </source>
</evidence>
<dbReference type="InterPro" id="IPR007541">
    <property type="entry name" value="Uncharacterised_BSP"/>
</dbReference>
<dbReference type="PANTHER" id="PTHR33321">
    <property type="match status" value="1"/>
</dbReference>
<evidence type="ECO:0000256" key="1">
    <source>
        <dbReference type="SAM" id="MobiDB-lite"/>
    </source>
</evidence>
<keyword evidence="3" id="KW-1185">Reference proteome</keyword>
<accession>A0A9W8VP67</accession>
<name>A0A9W8VP67_9HYPO</name>
<dbReference type="AlphaFoldDB" id="A0A9W8VP67"/>
<organism evidence="2 3">
    <name type="scientific">Fusarium torreyae</name>
    <dbReference type="NCBI Taxonomy" id="1237075"/>
    <lineage>
        <taxon>Eukaryota</taxon>
        <taxon>Fungi</taxon>
        <taxon>Dikarya</taxon>
        <taxon>Ascomycota</taxon>
        <taxon>Pezizomycotina</taxon>
        <taxon>Sordariomycetes</taxon>
        <taxon>Hypocreomycetidae</taxon>
        <taxon>Hypocreales</taxon>
        <taxon>Nectriaceae</taxon>
        <taxon>Fusarium</taxon>
    </lineage>
</organism>
<proteinExistence type="predicted"/>